<organism evidence="8 9">
    <name type="scientific">Candidatus Kapaibacterium thiocyanatum</name>
    <dbReference type="NCBI Taxonomy" id="1895771"/>
    <lineage>
        <taxon>Bacteria</taxon>
        <taxon>Pseudomonadati</taxon>
        <taxon>Candidatus Kapaibacteriota</taxon>
        <taxon>Candidatus Kapaibacteriia</taxon>
        <taxon>Candidatus Kapaibacteriales</taxon>
        <taxon>Candidatus Kapaibacteriaceae</taxon>
        <taxon>Candidatus Kapaibacterium</taxon>
    </lineage>
</organism>
<keyword evidence="4" id="KW-0862">Zinc</keyword>
<name>A0A1M3KUY7_9BACT</name>
<evidence type="ECO:0008006" key="10">
    <source>
        <dbReference type="Google" id="ProtNLM"/>
    </source>
</evidence>
<dbReference type="GO" id="GO:0046872">
    <property type="term" value="F:metal ion binding"/>
    <property type="evidence" value="ECO:0007669"/>
    <property type="project" value="InterPro"/>
</dbReference>
<evidence type="ECO:0000313" key="9">
    <source>
        <dbReference type="Proteomes" id="UP000184233"/>
    </source>
</evidence>
<dbReference type="PANTHER" id="PTHR43690">
    <property type="entry name" value="NARDILYSIN"/>
    <property type="match status" value="1"/>
</dbReference>
<evidence type="ECO:0000259" key="7">
    <source>
        <dbReference type="Pfam" id="PF05193"/>
    </source>
</evidence>
<dbReference type="EMBL" id="MKVH01000025">
    <property type="protein sequence ID" value="OJX56190.1"/>
    <property type="molecule type" value="Genomic_DNA"/>
</dbReference>
<dbReference type="InterPro" id="IPR011249">
    <property type="entry name" value="Metalloenz_LuxS/M16"/>
</dbReference>
<dbReference type="Pfam" id="PF05193">
    <property type="entry name" value="Peptidase_M16_C"/>
    <property type="match status" value="1"/>
</dbReference>
<dbReference type="GO" id="GO:0006508">
    <property type="term" value="P:proteolysis"/>
    <property type="evidence" value="ECO:0007669"/>
    <property type="project" value="UniProtKB-KW"/>
</dbReference>
<dbReference type="InterPro" id="IPR050626">
    <property type="entry name" value="Peptidase_M16"/>
</dbReference>
<sequence length="416" mass="46312">MPTVDIHRRTLSNGLRVVVCPDHGAPTVTVNVTYRVGSHDEWPARTGLAHLFEHLMFDNTSTGLEKQYDLYCTKAGGSNNAYTTFDHTTYFINLPSHQVELGFWLEAERMRDFMITDHALTTQKSVVIEEIKQNVENQPYGRWRTATEEAAYTPDCHYHWEVYGSSEHVASVSMDDARTFYEKYYRPSNAALVVAGDVTPDVAFDMAERHFGHIVSPSAAIERTSYDDAWRVFGAHSVVPDAVPMPAVFISFHMPGIFDTASYSAEIAAMVLGSGRTSPLYKHLVNDLRIASSAMAFFDRRANTSLLTIYAHANEESVTADQLAAAVMEAIQGYTCTEEDFEKASNRIRTALAAEIQRNEGVADSVASYTVFFDDPGLVNTVLDNYAAQTRESVQAMIDRCRSIDDGIRVDVVPNA</sequence>
<dbReference type="Gene3D" id="3.30.830.10">
    <property type="entry name" value="Metalloenzyme, LuxS/M16 peptidase-like"/>
    <property type="match status" value="2"/>
</dbReference>
<accession>A0A1M3KUY7</accession>
<keyword evidence="2" id="KW-0645">Protease</keyword>
<dbReference type="STRING" id="1895771.BGO89_12660"/>
<reference evidence="8 9" key="1">
    <citation type="submission" date="2016-09" db="EMBL/GenBank/DDBJ databases">
        <title>Genome-resolved meta-omics ties microbial dynamics to process performance in biotechnology for thiocyanate degradation.</title>
        <authorList>
            <person name="Kantor R.S."/>
            <person name="Huddy R.J."/>
            <person name="Iyer R."/>
            <person name="Thomas B.C."/>
            <person name="Brown C.T."/>
            <person name="Anantharaman K."/>
            <person name="Tringe S."/>
            <person name="Hettich R.L."/>
            <person name="Harrison S.T."/>
            <person name="Banfield J.F."/>
        </authorList>
    </citation>
    <scope>NUCLEOTIDE SEQUENCE [LARGE SCALE GENOMIC DNA]</scope>
    <source>
        <strain evidence="8">59-99</strain>
    </source>
</reference>
<dbReference type="AlphaFoldDB" id="A0A1M3KUY7"/>
<protein>
    <recommendedName>
        <fullName evidence="10">Peptidase M16</fullName>
    </recommendedName>
</protein>
<keyword evidence="5" id="KW-0482">Metalloprotease</keyword>
<feature type="domain" description="Peptidase M16 N-terminal" evidence="6">
    <location>
        <begin position="17"/>
        <end position="138"/>
    </location>
</feature>
<evidence type="ECO:0000313" key="8">
    <source>
        <dbReference type="EMBL" id="OJX56190.1"/>
    </source>
</evidence>
<evidence type="ECO:0000256" key="1">
    <source>
        <dbReference type="ARBA" id="ARBA00007261"/>
    </source>
</evidence>
<dbReference type="InterPro" id="IPR007863">
    <property type="entry name" value="Peptidase_M16_C"/>
</dbReference>
<evidence type="ECO:0000256" key="2">
    <source>
        <dbReference type="ARBA" id="ARBA00022670"/>
    </source>
</evidence>
<dbReference type="Pfam" id="PF00675">
    <property type="entry name" value="Peptidase_M16"/>
    <property type="match status" value="1"/>
</dbReference>
<keyword evidence="3" id="KW-0378">Hydrolase</keyword>
<dbReference type="GO" id="GO:0008237">
    <property type="term" value="F:metallopeptidase activity"/>
    <property type="evidence" value="ECO:0007669"/>
    <property type="project" value="UniProtKB-KW"/>
</dbReference>
<dbReference type="SUPFAM" id="SSF63411">
    <property type="entry name" value="LuxS/MPP-like metallohydrolase"/>
    <property type="match status" value="2"/>
</dbReference>
<dbReference type="PANTHER" id="PTHR43690:SF17">
    <property type="entry name" value="PROTEIN YHJJ"/>
    <property type="match status" value="1"/>
</dbReference>
<evidence type="ECO:0000256" key="4">
    <source>
        <dbReference type="ARBA" id="ARBA00022833"/>
    </source>
</evidence>
<gene>
    <name evidence="8" type="ORF">BGO89_12660</name>
</gene>
<evidence type="ECO:0000259" key="6">
    <source>
        <dbReference type="Pfam" id="PF00675"/>
    </source>
</evidence>
<dbReference type="Proteomes" id="UP000184233">
    <property type="component" value="Unassembled WGS sequence"/>
</dbReference>
<dbReference type="InterPro" id="IPR011765">
    <property type="entry name" value="Pept_M16_N"/>
</dbReference>
<comment type="caution">
    <text evidence="8">The sequence shown here is derived from an EMBL/GenBank/DDBJ whole genome shotgun (WGS) entry which is preliminary data.</text>
</comment>
<feature type="domain" description="Peptidase M16 C-terminal" evidence="7">
    <location>
        <begin position="171"/>
        <end position="346"/>
    </location>
</feature>
<evidence type="ECO:0000256" key="3">
    <source>
        <dbReference type="ARBA" id="ARBA00022801"/>
    </source>
</evidence>
<proteinExistence type="inferred from homology"/>
<comment type="similarity">
    <text evidence="1">Belongs to the peptidase M16 family.</text>
</comment>
<evidence type="ECO:0000256" key="5">
    <source>
        <dbReference type="ARBA" id="ARBA00023049"/>
    </source>
</evidence>